<proteinExistence type="predicted"/>
<evidence type="ECO:0000313" key="2">
    <source>
        <dbReference type="Proteomes" id="UP001164929"/>
    </source>
</evidence>
<comment type="caution">
    <text evidence="1">The sequence shown here is derived from an EMBL/GenBank/DDBJ whole genome shotgun (WGS) entry which is preliminary data.</text>
</comment>
<name>A0AAD6W1M5_9ROSI</name>
<keyword evidence="2" id="KW-1185">Reference proteome</keyword>
<dbReference type="EMBL" id="JAQIZT010000005">
    <property type="protein sequence ID" value="KAJ6995850.1"/>
    <property type="molecule type" value="Genomic_DNA"/>
</dbReference>
<dbReference type="AlphaFoldDB" id="A0AAD6W1M5"/>
<evidence type="ECO:0000313" key="1">
    <source>
        <dbReference type="EMBL" id="KAJ6995850.1"/>
    </source>
</evidence>
<accession>A0AAD6W1M5</accession>
<reference evidence="1" key="1">
    <citation type="journal article" date="2023" name="Mol. Ecol. Resour.">
        <title>Chromosome-level genome assembly of a triploid poplar Populus alba 'Berolinensis'.</title>
        <authorList>
            <person name="Chen S."/>
            <person name="Yu Y."/>
            <person name="Wang X."/>
            <person name="Wang S."/>
            <person name="Zhang T."/>
            <person name="Zhou Y."/>
            <person name="He R."/>
            <person name="Meng N."/>
            <person name="Wang Y."/>
            <person name="Liu W."/>
            <person name="Liu Z."/>
            <person name="Liu J."/>
            <person name="Guo Q."/>
            <person name="Huang H."/>
            <person name="Sederoff R.R."/>
            <person name="Wang G."/>
            <person name="Qu G."/>
            <person name="Chen S."/>
        </authorList>
    </citation>
    <scope>NUCLEOTIDE SEQUENCE</scope>
    <source>
        <strain evidence="1">SC-2020</strain>
    </source>
</reference>
<dbReference type="Proteomes" id="UP001164929">
    <property type="component" value="Chromosome 5"/>
</dbReference>
<protein>
    <submittedName>
        <fullName evidence="1">Uncharacterized protein</fullName>
    </submittedName>
</protein>
<organism evidence="1 2">
    <name type="scientific">Populus alba x Populus x berolinensis</name>
    <dbReference type="NCBI Taxonomy" id="444605"/>
    <lineage>
        <taxon>Eukaryota</taxon>
        <taxon>Viridiplantae</taxon>
        <taxon>Streptophyta</taxon>
        <taxon>Embryophyta</taxon>
        <taxon>Tracheophyta</taxon>
        <taxon>Spermatophyta</taxon>
        <taxon>Magnoliopsida</taxon>
        <taxon>eudicotyledons</taxon>
        <taxon>Gunneridae</taxon>
        <taxon>Pentapetalae</taxon>
        <taxon>rosids</taxon>
        <taxon>fabids</taxon>
        <taxon>Malpighiales</taxon>
        <taxon>Salicaceae</taxon>
        <taxon>Saliceae</taxon>
        <taxon>Populus</taxon>
    </lineage>
</organism>
<sequence length="28" mass="3293">MVGAMHPHQFHHLHYTIHCLHSMELNGN</sequence>
<gene>
    <name evidence="1" type="ORF">NC653_012657</name>
</gene>